<name>A0AAV0YQF7_VICFA</name>
<dbReference type="EMBL" id="OX451736">
    <property type="protein sequence ID" value="CAI8586620.1"/>
    <property type="molecule type" value="Genomic_DNA"/>
</dbReference>
<protein>
    <submittedName>
        <fullName evidence="1">Uncharacterized protein</fullName>
    </submittedName>
</protein>
<accession>A0AAV0YQF7</accession>
<keyword evidence="2" id="KW-1185">Reference proteome</keyword>
<evidence type="ECO:0000313" key="1">
    <source>
        <dbReference type="EMBL" id="CAI8586620.1"/>
    </source>
</evidence>
<dbReference type="Proteomes" id="UP001157006">
    <property type="component" value="Chromosome 1L"/>
</dbReference>
<sequence length="184" mass="21610">MSHVLRLKNSGCSGVDQPEIHRVYIILHKIKICWPYYFVSRIFTIKESAKGNLFCHSSMIAKIINYNNRIPNILYRFSIDAQEYTQCTLTNMGYIWDEQNEAYYFRIGKTGDPIYNSDDPGAFDGNVVEQHGEENNQEDVNMVDGEHKQDAPWMQADSNQGWRRWLQQTDEHMKYESSYQEYGS</sequence>
<reference evidence="1 2" key="1">
    <citation type="submission" date="2023-01" db="EMBL/GenBank/DDBJ databases">
        <authorList>
            <person name="Kreplak J."/>
        </authorList>
    </citation>
    <scope>NUCLEOTIDE SEQUENCE [LARGE SCALE GENOMIC DNA]</scope>
</reference>
<evidence type="ECO:0000313" key="2">
    <source>
        <dbReference type="Proteomes" id="UP001157006"/>
    </source>
</evidence>
<gene>
    <name evidence="1" type="ORF">VFH_I262320</name>
</gene>
<proteinExistence type="predicted"/>
<dbReference type="AlphaFoldDB" id="A0AAV0YQF7"/>
<organism evidence="1 2">
    <name type="scientific">Vicia faba</name>
    <name type="common">Broad bean</name>
    <name type="synonym">Faba vulgaris</name>
    <dbReference type="NCBI Taxonomy" id="3906"/>
    <lineage>
        <taxon>Eukaryota</taxon>
        <taxon>Viridiplantae</taxon>
        <taxon>Streptophyta</taxon>
        <taxon>Embryophyta</taxon>
        <taxon>Tracheophyta</taxon>
        <taxon>Spermatophyta</taxon>
        <taxon>Magnoliopsida</taxon>
        <taxon>eudicotyledons</taxon>
        <taxon>Gunneridae</taxon>
        <taxon>Pentapetalae</taxon>
        <taxon>rosids</taxon>
        <taxon>fabids</taxon>
        <taxon>Fabales</taxon>
        <taxon>Fabaceae</taxon>
        <taxon>Papilionoideae</taxon>
        <taxon>50 kb inversion clade</taxon>
        <taxon>NPAAA clade</taxon>
        <taxon>Hologalegina</taxon>
        <taxon>IRL clade</taxon>
        <taxon>Fabeae</taxon>
        <taxon>Vicia</taxon>
    </lineage>
</organism>